<comment type="caution">
    <text evidence="1">The sequence shown here is derived from an EMBL/GenBank/DDBJ whole genome shotgun (WGS) entry which is preliminary data.</text>
</comment>
<reference evidence="1" key="2">
    <citation type="submission" date="2020-09" db="EMBL/GenBank/DDBJ databases">
        <authorList>
            <person name="Sun Q."/>
            <person name="Zhou Y."/>
        </authorList>
    </citation>
    <scope>NUCLEOTIDE SEQUENCE</scope>
    <source>
        <strain evidence="1">CGMCC 1.15493</strain>
    </source>
</reference>
<name>A0A916XTI2_9HYPH</name>
<reference evidence="1" key="1">
    <citation type="journal article" date="2014" name="Int. J. Syst. Evol. Microbiol.">
        <title>Complete genome sequence of Corynebacterium casei LMG S-19264T (=DSM 44701T), isolated from a smear-ripened cheese.</title>
        <authorList>
            <consortium name="US DOE Joint Genome Institute (JGI-PGF)"/>
            <person name="Walter F."/>
            <person name="Albersmeier A."/>
            <person name="Kalinowski J."/>
            <person name="Ruckert C."/>
        </authorList>
    </citation>
    <scope>NUCLEOTIDE SEQUENCE</scope>
    <source>
        <strain evidence="1">CGMCC 1.15493</strain>
    </source>
</reference>
<gene>
    <name evidence="1" type="ORF">GCM10011335_10170</name>
</gene>
<protein>
    <recommendedName>
        <fullName evidence="3">Periplasmic heavy metal sensor</fullName>
    </recommendedName>
</protein>
<keyword evidence="2" id="KW-1185">Reference proteome</keyword>
<evidence type="ECO:0000313" key="1">
    <source>
        <dbReference type="EMBL" id="GGD09272.1"/>
    </source>
</evidence>
<accession>A0A916XTI2</accession>
<organism evidence="1 2">
    <name type="scientific">Aureimonas glaciei</name>
    <dbReference type="NCBI Taxonomy" id="1776957"/>
    <lineage>
        <taxon>Bacteria</taxon>
        <taxon>Pseudomonadati</taxon>
        <taxon>Pseudomonadota</taxon>
        <taxon>Alphaproteobacteria</taxon>
        <taxon>Hyphomicrobiales</taxon>
        <taxon>Aurantimonadaceae</taxon>
        <taxon>Aureimonas</taxon>
    </lineage>
</organism>
<dbReference type="Pfam" id="PF13801">
    <property type="entry name" value="Metal_resist"/>
    <property type="match status" value="1"/>
</dbReference>
<evidence type="ECO:0000313" key="2">
    <source>
        <dbReference type="Proteomes" id="UP000613160"/>
    </source>
</evidence>
<dbReference type="InterPro" id="IPR025961">
    <property type="entry name" value="Metal_resist"/>
</dbReference>
<sequence>MRRWLVPLLAVALLLSLTANFVGAGYALKTWRAEAAAMSFVTGALGGYSPPLRKAMRAAFVADRRALLAALRELRDARQAMRAALEARPFDAAAAETAMQTVDAKTTALQQRVHAAMLAAAKATP</sequence>
<dbReference type="AlphaFoldDB" id="A0A916XTI2"/>
<dbReference type="Proteomes" id="UP000613160">
    <property type="component" value="Unassembled WGS sequence"/>
</dbReference>
<dbReference type="EMBL" id="BMJJ01000002">
    <property type="protein sequence ID" value="GGD09272.1"/>
    <property type="molecule type" value="Genomic_DNA"/>
</dbReference>
<dbReference type="RefSeq" id="WP_188849491.1">
    <property type="nucleotide sequence ID" value="NZ_BMJJ01000002.1"/>
</dbReference>
<evidence type="ECO:0008006" key="3">
    <source>
        <dbReference type="Google" id="ProtNLM"/>
    </source>
</evidence>
<proteinExistence type="predicted"/>